<evidence type="ECO:0000313" key="2">
    <source>
        <dbReference type="Proteomes" id="UP000015105"/>
    </source>
</evidence>
<reference evidence="1" key="5">
    <citation type="journal article" date="2021" name="G3 (Bethesda)">
        <title>Aegilops tauschii genome assembly Aet v5.0 features greater sequence contiguity and improved annotation.</title>
        <authorList>
            <person name="Wang L."/>
            <person name="Zhu T."/>
            <person name="Rodriguez J.C."/>
            <person name="Deal K.R."/>
            <person name="Dubcovsky J."/>
            <person name="McGuire P.E."/>
            <person name="Lux T."/>
            <person name="Spannagl M."/>
            <person name="Mayer K.F.X."/>
            <person name="Baldrich P."/>
            <person name="Meyers B.C."/>
            <person name="Huo N."/>
            <person name="Gu Y.Q."/>
            <person name="Zhou H."/>
            <person name="Devos K.M."/>
            <person name="Bennetzen J.L."/>
            <person name="Unver T."/>
            <person name="Budak H."/>
            <person name="Gulick P.J."/>
            <person name="Galiba G."/>
            <person name="Kalapos B."/>
            <person name="Nelson D.R."/>
            <person name="Li P."/>
            <person name="You F.M."/>
            <person name="Luo M.C."/>
            <person name="Dvorak J."/>
        </authorList>
    </citation>
    <scope>NUCLEOTIDE SEQUENCE [LARGE SCALE GENOMIC DNA]</scope>
    <source>
        <strain evidence="1">cv. AL8/78</strain>
    </source>
</reference>
<proteinExistence type="predicted"/>
<sequence length="71" mass="7794">SWRRATGQRRGNSSINSPLALTQHGDRATYIASASSLACSFLDLVVSLAFDFSRTMHACVLGSMYKIQIEQ</sequence>
<organism evidence="1 2">
    <name type="scientific">Aegilops tauschii subsp. strangulata</name>
    <name type="common">Goatgrass</name>
    <dbReference type="NCBI Taxonomy" id="200361"/>
    <lineage>
        <taxon>Eukaryota</taxon>
        <taxon>Viridiplantae</taxon>
        <taxon>Streptophyta</taxon>
        <taxon>Embryophyta</taxon>
        <taxon>Tracheophyta</taxon>
        <taxon>Spermatophyta</taxon>
        <taxon>Magnoliopsida</taxon>
        <taxon>Liliopsida</taxon>
        <taxon>Poales</taxon>
        <taxon>Poaceae</taxon>
        <taxon>BOP clade</taxon>
        <taxon>Pooideae</taxon>
        <taxon>Triticodae</taxon>
        <taxon>Triticeae</taxon>
        <taxon>Triticinae</taxon>
        <taxon>Aegilops</taxon>
    </lineage>
</organism>
<evidence type="ECO:0000313" key="1">
    <source>
        <dbReference type="EnsemblPlants" id="AET2Gv20334000.13"/>
    </source>
</evidence>
<reference evidence="2" key="2">
    <citation type="journal article" date="2017" name="Nat. Plants">
        <title>The Aegilops tauschii genome reveals multiple impacts of transposons.</title>
        <authorList>
            <person name="Zhao G."/>
            <person name="Zou C."/>
            <person name="Li K."/>
            <person name="Wang K."/>
            <person name="Li T."/>
            <person name="Gao L."/>
            <person name="Zhang X."/>
            <person name="Wang H."/>
            <person name="Yang Z."/>
            <person name="Liu X."/>
            <person name="Jiang W."/>
            <person name="Mao L."/>
            <person name="Kong X."/>
            <person name="Jiao Y."/>
            <person name="Jia J."/>
        </authorList>
    </citation>
    <scope>NUCLEOTIDE SEQUENCE [LARGE SCALE GENOMIC DNA]</scope>
    <source>
        <strain evidence="2">cv. AL8/78</strain>
    </source>
</reference>
<keyword evidence="2" id="KW-1185">Reference proteome</keyword>
<reference evidence="2" key="1">
    <citation type="journal article" date="2014" name="Science">
        <title>Ancient hybridizations among the ancestral genomes of bread wheat.</title>
        <authorList>
            <consortium name="International Wheat Genome Sequencing Consortium,"/>
            <person name="Marcussen T."/>
            <person name="Sandve S.R."/>
            <person name="Heier L."/>
            <person name="Spannagl M."/>
            <person name="Pfeifer M."/>
            <person name="Jakobsen K.S."/>
            <person name="Wulff B.B."/>
            <person name="Steuernagel B."/>
            <person name="Mayer K.F."/>
            <person name="Olsen O.A."/>
        </authorList>
    </citation>
    <scope>NUCLEOTIDE SEQUENCE [LARGE SCALE GENOMIC DNA]</scope>
    <source>
        <strain evidence="2">cv. AL8/78</strain>
    </source>
</reference>
<accession>A0A453B1D1</accession>
<dbReference type="Gramene" id="AET2Gv20334000.13">
    <property type="protein sequence ID" value="AET2Gv20334000.13"/>
    <property type="gene ID" value="AET2Gv20334000"/>
</dbReference>
<reference evidence="1" key="4">
    <citation type="submission" date="2019-03" db="UniProtKB">
        <authorList>
            <consortium name="EnsemblPlants"/>
        </authorList>
    </citation>
    <scope>IDENTIFICATION</scope>
</reference>
<dbReference type="EnsemblPlants" id="AET2Gv20334000.13">
    <property type="protein sequence ID" value="AET2Gv20334000.13"/>
    <property type="gene ID" value="AET2Gv20334000"/>
</dbReference>
<protein>
    <submittedName>
        <fullName evidence="1">Uncharacterized protein</fullName>
    </submittedName>
</protein>
<dbReference type="Proteomes" id="UP000015105">
    <property type="component" value="Chromosome 2D"/>
</dbReference>
<dbReference type="AlphaFoldDB" id="A0A453B1D1"/>
<name>A0A453B1D1_AEGTS</name>
<reference evidence="1" key="3">
    <citation type="journal article" date="2017" name="Nature">
        <title>Genome sequence of the progenitor of the wheat D genome Aegilops tauschii.</title>
        <authorList>
            <person name="Luo M.C."/>
            <person name="Gu Y.Q."/>
            <person name="Puiu D."/>
            <person name="Wang H."/>
            <person name="Twardziok S.O."/>
            <person name="Deal K.R."/>
            <person name="Huo N."/>
            <person name="Zhu T."/>
            <person name="Wang L."/>
            <person name="Wang Y."/>
            <person name="McGuire P.E."/>
            <person name="Liu S."/>
            <person name="Long H."/>
            <person name="Ramasamy R.K."/>
            <person name="Rodriguez J.C."/>
            <person name="Van S.L."/>
            <person name="Yuan L."/>
            <person name="Wang Z."/>
            <person name="Xia Z."/>
            <person name="Xiao L."/>
            <person name="Anderson O.D."/>
            <person name="Ouyang S."/>
            <person name="Liang Y."/>
            <person name="Zimin A.V."/>
            <person name="Pertea G."/>
            <person name="Qi P."/>
            <person name="Bennetzen J.L."/>
            <person name="Dai X."/>
            <person name="Dawson M.W."/>
            <person name="Muller H.G."/>
            <person name="Kugler K."/>
            <person name="Rivarola-Duarte L."/>
            <person name="Spannagl M."/>
            <person name="Mayer K.F.X."/>
            <person name="Lu F.H."/>
            <person name="Bevan M.W."/>
            <person name="Leroy P."/>
            <person name="Li P."/>
            <person name="You F.M."/>
            <person name="Sun Q."/>
            <person name="Liu Z."/>
            <person name="Lyons E."/>
            <person name="Wicker T."/>
            <person name="Salzberg S.L."/>
            <person name="Devos K.M."/>
            <person name="Dvorak J."/>
        </authorList>
    </citation>
    <scope>NUCLEOTIDE SEQUENCE [LARGE SCALE GENOMIC DNA]</scope>
    <source>
        <strain evidence="1">cv. AL8/78</strain>
    </source>
</reference>